<feature type="transmembrane region" description="Helical" evidence="1">
    <location>
        <begin position="198"/>
        <end position="220"/>
    </location>
</feature>
<sequence length="363" mass="40521">MKLGHLSIDAYFCKIESNPTILASLGSPISKDDIVNIALDGLSEKYDHVSDIIIHREPFSDLKMVYSMLTMMEIKLKSWAQVTILDSLSSSPMVLLANSVNNNARRTAGTPGPSRPVRCSGPVSRYKARFVTNGSTQLSGVDFDETFSMVVKPSTIRIILSLAISRPWLVHQLDVKNAFFHGDLSKTSLYGLKHAPRAWFSPLLLILLGLGLVMVIITTLHQEFSITDLGSLNYFLVIFVTRDSSGMFLSQRKYANKILERAHMVGCNSCRTLVDTESKLGDDEYRGVVNVVAETCWLRNLLREFHTPLSSATLVYYDNVSAVYLSFNLYADIFTKGLPSALFEEFRTSLSIWCPPTPTARQC</sequence>
<feature type="domain" description="Reverse transcriptase Ty1/copia-type" evidence="2">
    <location>
        <begin position="124"/>
        <end position="186"/>
    </location>
</feature>
<dbReference type="InterPro" id="IPR013103">
    <property type="entry name" value="RVT_2"/>
</dbReference>
<proteinExistence type="predicted"/>
<dbReference type="Pfam" id="PF07727">
    <property type="entry name" value="RVT_2"/>
    <property type="match status" value="1"/>
</dbReference>
<organism evidence="3">
    <name type="scientific">Tanacetum cinerariifolium</name>
    <name type="common">Dalmatian daisy</name>
    <name type="synonym">Chrysanthemum cinerariifolium</name>
    <dbReference type="NCBI Taxonomy" id="118510"/>
    <lineage>
        <taxon>Eukaryota</taxon>
        <taxon>Viridiplantae</taxon>
        <taxon>Streptophyta</taxon>
        <taxon>Embryophyta</taxon>
        <taxon>Tracheophyta</taxon>
        <taxon>Spermatophyta</taxon>
        <taxon>Magnoliopsida</taxon>
        <taxon>eudicotyledons</taxon>
        <taxon>Gunneridae</taxon>
        <taxon>Pentapetalae</taxon>
        <taxon>asterids</taxon>
        <taxon>campanulids</taxon>
        <taxon>Asterales</taxon>
        <taxon>Asteraceae</taxon>
        <taxon>Asteroideae</taxon>
        <taxon>Anthemideae</taxon>
        <taxon>Anthemidinae</taxon>
        <taxon>Tanacetum</taxon>
    </lineage>
</organism>
<evidence type="ECO:0000313" key="3">
    <source>
        <dbReference type="EMBL" id="GEY51972.1"/>
    </source>
</evidence>
<dbReference type="PANTHER" id="PTHR47481">
    <property type="match status" value="1"/>
</dbReference>
<reference evidence="3" key="1">
    <citation type="journal article" date="2019" name="Sci. Rep.">
        <title>Draft genome of Tanacetum cinerariifolium, the natural source of mosquito coil.</title>
        <authorList>
            <person name="Yamashiro T."/>
            <person name="Shiraishi A."/>
            <person name="Satake H."/>
            <person name="Nakayama K."/>
        </authorList>
    </citation>
    <scope>NUCLEOTIDE SEQUENCE</scope>
</reference>
<evidence type="ECO:0000259" key="2">
    <source>
        <dbReference type="Pfam" id="PF07727"/>
    </source>
</evidence>
<protein>
    <recommendedName>
        <fullName evidence="2">Reverse transcriptase Ty1/copia-type domain-containing protein</fullName>
    </recommendedName>
</protein>
<evidence type="ECO:0000256" key="1">
    <source>
        <dbReference type="SAM" id="Phobius"/>
    </source>
</evidence>
<dbReference type="AlphaFoldDB" id="A0A699HPD4"/>
<keyword evidence="1" id="KW-0812">Transmembrane</keyword>
<gene>
    <name evidence="3" type="ORF">Tci_423946</name>
</gene>
<name>A0A699HPD4_TANCI</name>
<keyword evidence="1" id="KW-0472">Membrane</keyword>
<dbReference type="PANTHER" id="PTHR47481:SF10">
    <property type="entry name" value="COPIA-LIKE POLYPROTEIN_RETROTRANSPOSON"/>
    <property type="match status" value="1"/>
</dbReference>
<dbReference type="EMBL" id="BKCJ010185447">
    <property type="protein sequence ID" value="GEY51972.1"/>
    <property type="molecule type" value="Genomic_DNA"/>
</dbReference>
<comment type="caution">
    <text evidence="3">The sequence shown here is derived from an EMBL/GenBank/DDBJ whole genome shotgun (WGS) entry which is preliminary data.</text>
</comment>
<accession>A0A699HPD4</accession>
<keyword evidence="1" id="KW-1133">Transmembrane helix</keyword>